<accession>A0A803MJS4</accession>
<dbReference type="OMA" id="MEEESWN"/>
<dbReference type="EnsemblPlants" id="AUR62030657-RA">
    <property type="protein sequence ID" value="AUR62030657-RA:cds"/>
    <property type="gene ID" value="AUR62030657"/>
</dbReference>
<organism evidence="1 2">
    <name type="scientific">Chenopodium quinoa</name>
    <name type="common">Quinoa</name>
    <dbReference type="NCBI Taxonomy" id="63459"/>
    <lineage>
        <taxon>Eukaryota</taxon>
        <taxon>Viridiplantae</taxon>
        <taxon>Streptophyta</taxon>
        <taxon>Embryophyta</taxon>
        <taxon>Tracheophyta</taxon>
        <taxon>Spermatophyta</taxon>
        <taxon>Magnoliopsida</taxon>
        <taxon>eudicotyledons</taxon>
        <taxon>Gunneridae</taxon>
        <taxon>Pentapetalae</taxon>
        <taxon>Caryophyllales</taxon>
        <taxon>Chenopodiaceae</taxon>
        <taxon>Chenopodioideae</taxon>
        <taxon>Atripliceae</taxon>
        <taxon>Chenopodium</taxon>
    </lineage>
</organism>
<keyword evidence="2" id="KW-1185">Reference proteome</keyword>
<name>A0A803MJS4_CHEQI</name>
<sequence length="160" mass="18966">MQMENNTLEIEIERPDEKNGVETSMENKLGSLLSVSDNKCCIYKVPEFILKGNEKFYRPLEMSLGPVYYKDAKLETMQEVKWIYLNSFLQHPNNAFPRLKPYIDFVRIKEKKIRDSYQQPSRLSSDEFVEMIVLDATFLVYHSMCLFNLAFDRPYIENKL</sequence>
<dbReference type="PANTHER" id="PTHR31170:SF25">
    <property type="entry name" value="BNAA09G04570D PROTEIN"/>
    <property type="match status" value="1"/>
</dbReference>
<dbReference type="Proteomes" id="UP000596660">
    <property type="component" value="Unplaced"/>
</dbReference>
<dbReference type="Gramene" id="AUR62030657-RA">
    <property type="protein sequence ID" value="AUR62030657-RA:cds"/>
    <property type="gene ID" value="AUR62030657"/>
</dbReference>
<dbReference type="AlphaFoldDB" id="A0A803MJS4"/>
<proteinExistence type="predicted"/>
<reference evidence="1" key="2">
    <citation type="submission" date="2021-03" db="UniProtKB">
        <authorList>
            <consortium name="EnsemblPlants"/>
        </authorList>
    </citation>
    <scope>IDENTIFICATION</scope>
</reference>
<dbReference type="InterPro" id="IPR004158">
    <property type="entry name" value="DUF247_pln"/>
</dbReference>
<dbReference type="PANTHER" id="PTHR31170">
    <property type="entry name" value="BNAC04G53230D PROTEIN"/>
    <property type="match status" value="1"/>
</dbReference>
<evidence type="ECO:0000313" key="1">
    <source>
        <dbReference type="EnsemblPlants" id="AUR62030657-RA:cds"/>
    </source>
</evidence>
<dbReference type="Pfam" id="PF03140">
    <property type="entry name" value="DUF247"/>
    <property type="match status" value="1"/>
</dbReference>
<evidence type="ECO:0000313" key="2">
    <source>
        <dbReference type="Proteomes" id="UP000596660"/>
    </source>
</evidence>
<reference evidence="1" key="1">
    <citation type="journal article" date="2017" name="Nature">
        <title>The genome of Chenopodium quinoa.</title>
        <authorList>
            <person name="Jarvis D.E."/>
            <person name="Ho Y.S."/>
            <person name="Lightfoot D.J."/>
            <person name="Schmoeckel S.M."/>
            <person name="Li B."/>
            <person name="Borm T.J.A."/>
            <person name="Ohyanagi H."/>
            <person name="Mineta K."/>
            <person name="Michell C.T."/>
            <person name="Saber N."/>
            <person name="Kharbatia N.M."/>
            <person name="Rupper R.R."/>
            <person name="Sharp A.R."/>
            <person name="Dally N."/>
            <person name="Boughton B.A."/>
            <person name="Woo Y.H."/>
            <person name="Gao G."/>
            <person name="Schijlen E.G.W.M."/>
            <person name="Guo X."/>
            <person name="Momin A.A."/>
            <person name="Negrao S."/>
            <person name="Al-Babili S."/>
            <person name="Gehring C."/>
            <person name="Roessner U."/>
            <person name="Jung C."/>
            <person name="Murphy K."/>
            <person name="Arold S.T."/>
            <person name="Gojobori T."/>
            <person name="van der Linden C.G."/>
            <person name="van Loo E.N."/>
            <person name="Jellen E.N."/>
            <person name="Maughan P.J."/>
            <person name="Tester M."/>
        </authorList>
    </citation>
    <scope>NUCLEOTIDE SEQUENCE [LARGE SCALE GENOMIC DNA]</scope>
    <source>
        <strain evidence="1">cv. PI 614886</strain>
    </source>
</reference>
<protein>
    <submittedName>
        <fullName evidence="1">Uncharacterized protein</fullName>
    </submittedName>
</protein>